<dbReference type="EMBL" id="BMAO01037990">
    <property type="protein sequence ID" value="GFR21771.1"/>
    <property type="molecule type" value="Genomic_DNA"/>
</dbReference>
<evidence type="ECO:0000313" key="2">
    <source>
        <dbReference type="Proteomes" id="UP000887116"/>
    </source>
</evidence>
<proteinExistence type="predicted"/>
<dbReference type="Proteomes" id="UP000887116">
    <property type="component" value="Unassembled WGS sequence"/>
</dbReference>
<dbReference type="OrthoDB" id="6427463at2759"/>
<reference evidence="1" key="1">
    <citation type="submission" date="2020-07" db="EMBL/GenBank/DDBJ databases">
        <title>Multicomponent nature underlies the extraordinary mechanical properties of spider dragline silk.</title>
        <authorList>
            <person name="Kono N."/>
            <person name="Nakamura H."/>
            <person name="Mori M."/>
            <person name="Yoshida Y."/>
            <person name="Ohtoshi R."/>
            <person name="Malay A.D."/>
            <person name="Moran D.A.P."/>
            <person name="Tomita M."/>
            <person name="Numata K."/>
            <person name="Arakawa K."/>
        </authorList>
    </citation>
    <scope>NUCLEOTIDE SEQUENCE</scope>
</reference>
<gene>
    <name evidence="1" type="ORF">TNCT_228481</name>
</gene>
<comment type="caution">
    <text evidence="1">The sequence shown here is derived from an EMBL/GenBank/DDBJ whole genome shotgun (WGS) entry which is preliminary data.</text>
</comment>
<sequence length="333" mass="39572">MFKKVPVLNFMTLTKIVRLLWSGYDVQNTMAEYFLEGDQTLEKWSSIEESLKLKIGKCFILPNELKIVLLSLVNPIGGRIKKIIQHMYRKDYLPSHFMSILSWTLLGTIDVKKTAEAVIKDDYLPITKRYEIACTYCLKDEILMLWRELPETNKEEYFNARGSDCLRLYIPIYWAYYMTVELNRLDRKIQEEYNAQLPSHFFGILCAGHITVNQPAVEYFLGKSSVEKREEYLECFFQSVTFRVVTDIYLCDLIYFLLAQLNENQRKSIFEKYAYRILNNFLEFPYGGIFLEIESLVQKYLTVDQVKDLEGRYKEMCRYFVFSTFDKNLRKLL</sequence>
<name>A0A8X6JXS7_TRICU</name>
<accession>A0A8X6JXS7</accession>
<dbReference type="AlphaFoldDB" id="A0A8X6JXS7"/>
<protein>
    <submittedName>
        <fullName evidence="1">ANK_REP_REGION domain-containing protein</fullName>
    </submittedName>
</protein>
<keyword evidence="2" id="KW-1185">Reference proteome</keyword>
<organism evidence="1 2">
    <name type="scientific">Trichonephila clavata</name>
    <name type="common">Joro spider</name>
    <name type="synonym">Nephila clavata</name>
    <dbReference type="NCBI Taxonomy" id="2740835"/>
    <lineage>
        <taxon>Eukaryota</taxon>
        <taxon>Metazoa</taxon>
        <taxon>Ecdysozoa</taxon>
        <taxon>Arthropoda</taxon>
        <taxon>Chelicerata</taxon>
        <taxon>Arachnida</taxon>
        <taxon>Araneae</taxon>
        <taxon>Araneomorphae</taxon>
        <taxon>Entelegynae</taxon>
        <taxon>Araneoidea</taxon>
        <taxon>Nephilidae</taxon>
        <taxon>Trichonephila</taxon>
    </lineage>
</organism>
<evidence type="ECO:0000313" key="1">
    <source>
        <dbReference type="EMBL" id="GFR21771.1"/>
    </source>
</evidence>